<proteinExistence type="predicted"/>
<sequence>FRPMTITSGNQPVVDLWTCKPAVLVEVQTERAHAWQPAGDRSACK</sequence>
<reference evidence="1" key="1">
    <citation type="submission" date="2021-06" db="EMBL/GenBank/DDBJ databases">
        <authorList>
            <person name="Kallberg Y."/>
            <person name="Tangrot J."/>
            <person name="Rosling A."/>
        </authorList>
    </citation>
    <scope>NUCLEOTIDE SEQUENCE</scope>
    <source>
        <strain evidence="1">MA461A</strain>
    </source>
</reference>
<dbReference type="EMBL" id="CAJVQC010029604">
    <property type="protein sequence ID" value="CAG8743079.1"/>
    <property type="molecule type" value="Genomic_DNA"/>
</dbReference>
<feature type="non-terminal residue" evidence="1">
    <location>
        <position position="1"/>
    </location>
</feature>
<evidence type="ECO:0000313" key="2">
    <source>
        <dbReference type="Proteomes" id="UP000789920"/>
    </source>
</evidence>
<gene>
    <name evidence="1" type="ORF">RPERSI_LOCUS13359</name>
</gene>
<name>A0ACA9QAL5_9GLOM</name>
<accession>A0ACA9QAL5</accession>
<organism evidence="1 2">
    <name type="scientific">Racocetra persica</name>
    <dbReference type="NCBI Taxonomy" id="160502"/>
    <lineage>
        <taxon>Eukaryota</taxon>
        <taxon>Fungi</taxon>
        <taxon>Fungi incertae sedis</taxon>
        <taxon>Mucoromycota</taxon>
        <taxon>Glomeromycotina</taxon>
        <taxon>Glomeromycetes</taxon>
        <taxon>Diversisporales</taxon>
        <taxon>Gigasporaceae</taxon>
        <taxon>Racocetra</taxon>
    </lineage>
</organism>
<protein>
    <submittedName>
        <fullName evidence="1">4942_t:CDS:1</fullName>
    </submittedName>
</protein>
<evidence type="ECO:0000313" key="1">
    <source>
        <dbReference type="EMBL" id="CAG8743079.1"/>
    </source>
</evidence>
<keyword evidence="2" id="KW-1185">Reference proteome</keyword>
<feature type="non-terminal residue" evidence="1">
    <location>
        <position position="45"/>
    </location>
</feature>
<comment type="caution">
    <text evidence="1">The sequence shown here is derived from an EMBL/GenBank/DDBJ whole genome shotgun (WGS) entry which is preliminary data.</text>
</comment>
<dbReference type="Proteomes" id="UP000789920">
    <property type="component" value="Unassembled WGS sequence"/>
</dbReference>